<evidence type="ECO:0000256" key="1">
    <source>
        <dbReference type="SAM" id="SignalP"/>
    </source>
</evidence>
<dbReference type="PANTHER" id="PTHR43606:SF2">
    <property type="entry name" value="ALKALINE PHOSPHATASE FAMILY PROTEIN (AFU_ORTHOLOGUE AFUA_5G03860)"/>
    <property type="match status" value="1"/>
</dbReference>
<proteinExistence type="predicted"/>
<keyword evidence="5" id="KW-1185">Reference proteome</keyword>
<dbReference type="OrthoDB" id="327733at2"/>
<reference evidence="4 5" key="1">
    <citation type="submission" date="2016-10" db="EMBL/GenBank/DDBJ databases">
        <authorList>
            <person name="de Groot N.N."/>
        </authorList>
    </citation>
    <scope>NUCLEOTIDE SEQUENCE [LARGE SCALE GENOMIC DNA]</scope>
    <source>
        <strain evidence="4 5">CPCC 202699</strain>
    </source>
</reference>
<accession>A0A1H2YWZ2</accession>
<sequence length="532" mass="58321">MGNSSLSRRTVLLAAGATVAVALPGKANAETPAFAHGVASGDPLPDSVLLWTRLTPSADATPGSGLGPSAEVGWEVAADAGFRRVVACGRVCTGPDRDHTVKVSADGLRPSTGYFYRFTFRGQSSPVGRTRTAPRHNAAVDRLRFGFVSCANWHVGYFGAYRYLAEREDLDAVIHLGDYIYEMAGDATALRQSLPPHELETLADYRQRHALYKTDPHVQRMHARHPMIATWDDHEAADNAWSGGSTSHDPATEGDWAVRKAAAHRAYFEWMPVRNAGERLYRRLRFGKLADLTMLDLRSYRTEQPKAPGDNPEGTILGAEQREWFIDGLVHSHATWRLVGNSVMISPLKLPALPDPRAATALHTLLADQPRLPTADTDIWDGYLADRTRVLNTLDAHGITDTVFLTGDIHTSWASNVPLDSGRSVATEFVCTSVTSDNFDELFKVPPRTVSLAIEAELRKLNPHVQYVELDSHGPCVLEVTPAATQVDWYYLLDKKNPDSALRHGASYKTLLGDAHVQATTPLDILDAITPV</sequence>
<dbReference type="EMBL" id="FNON01000002">
    <property type="protein sequence ID" value="SDX09144.1"/>
    <property type="molecule type" value="Genomic_DNA"/>
</dbReference>
<evidence type="ECO:0000259" key="2">
    <source>
        <dbReference type="Pfam" id="PF09423"/>
    </source>
</evidence>
<evidence type="ECO:0000259" key="3">
    <source>
        <dbReference type="Pfam" id="PF16655"/>
    </source>
</evidence>
<dbReference type="AlphaFoldDB" id="A0A1H2YWZ2"/>
<keyword evidence="1" id="KW-0732">Signal</keyword>
<dbReference type="PROSITE" id="PS51318">
    <property type="entry name" value="TAT"/>
    <property type="match status" value="1"/>
</dbReference>
<feature type="signal peptide" evidence="1">
    <location>
        <begin position="1"/>
        <end position="29"/>
    </location>
</feature>
<evidence type="ECO:0000313" key="4">
    <source>
        <dbReference type="EMBL" id="SDX09144.1"/>
    </source>
</evidence>
<dbReference type="InterPro" id="IPR018946">
    <property type="entry name" value="PhoD-like_MPP"/>
</dbReference>
<dbReference type="InterPro" id="IPR052900">
    <property type="entry name" value="Phospholipid_Metab_Enz"/>
</dbReference>
<name>A0A1H2YWZ2_9PSEU</name>
<dbReference type="SUPFAM" id="SSF56300">
    <property type="entry name" value="Metallo-dependent phosphatases"/>
    <property type="match status" value="1"/>
</dbReference>
<dbReference type="Proteomes" id="UP000199515">
    <property type="component" value="Unassembled WGS sequence"/>
</dbReference>
<dbReference type="CDD" id="cd07389">
    <property type="entry name" value="MPP_PhoD"/>
    <property type="match status" value="1"/>
</dbReference>
<dbReference type="InterPro" id="IPR038607">
    <property type="entry name" value="PhoD-like_sf"/>
</dbReference>
<dbReference type="Gene3D" id="3.60.21.70">
    <property type="entry name" value="PhoD-like phosphatase"/>
    <property type="match status" value="1"/>
</dbReference>
<dbReference type="InterPro" id="IPR006311">
    <property type="entry name" value="TAT_signal"/>
</dbReference>
<dbReference type="STRING" id="589385.SAMN05421504_102281"/>
<dbReference type="InterPro" id="IPR032093">
    <property type="entry name" value="PhoD_N"/>
</dbReference>
<dbReference type="Pfam" id="PF16655">
    <property type="entry name" value="PhoD_N"/>
    <property type="match status" value="1"/>
</dbReference>
<protein>
    <submittedName>
        <fullName evidence="4">Alkaline phosphatase D</fullName>
    </submittedName>
</protein>
<dbReference type="InterPro" id="IPR029052">
    <property type="entry name" value="Metallo-depent_PP-like"/>
</dbReference>
<organism evidence="4 5">
    <name type="scientific">Amycolatopsis xylanica</name>
    <dbReference type="NCBI Taxonomy" id="589385"/>
    <lineage>
        <taxon>Bacteria</taxon>
        <taxon>Bacillati</taxon>
        <taxon>Actinomycetota</taxon>
        <taxon>Actinomycetes</taxon>
        <taxon>Pseudonocardiales</taxon>
        <taxon>Pseudonocardiaceae</taxon>
        <taxon>Amycolatopsis</taxon>
    </lineage>
</organism>
<dbReference type="PANTHER" id="PTHR43606">
    <property type="entry name" value="PHOSPHATASE, PUTATIVE (AFU_ORTHOLOGUE AFUA_6G08710)-RELATED"/>
    <property type="match status" value="1"/>
</dbReference>
<evidence type="ECO:0000313" key="5">
    <source>
        <dbReference type="Proteomes" id="UP000199515"/>
    </source>
</evidence>
<gene>
    <name evidence="4" type="ORF">SAMN05421504_102281</name>
</gene>
<dbReference type="Gene3D" id="2.60.40.380">
    <property type="entry name" value="Purple acid phosphatase-like, N-terminal"/>
    <property type="match status" value="1"/>
</dbReference>
<feature type="chain" id="PRO_5011719424" evidence="1">
    <location>
        <begin position="30"/>
        <end position="532"/>
    </location>
</feature>
<dbReference type="Pfam" id="PF09423">
    <property type="entry name" value="PhoD"/>
    <property type="match status" value="1"/>
</dbReference>
<feature type="domain" description="PhoD-like phosphatase metallophosphatase" evidence="2">
    <location>
        <begin position="145"/>
        <end position="489"/>
    </location>
</feature>
<feature type="domain" description="Phospholipase D N-terminal" evidence="3">
    <location>
        <begin position="36"/>
        <end position="132"/>
    </location>
</feature>